<dbReference type="OrthoDB" id="2445945at2759"/>
<sequence length="179" mass="19773">MATSDSPKKAKSYAGAVWREMSVNDVEGLLRVADKVHPDLPESGSVFAERAKLFPRGCMVLVAGSDIVGYAISHPINYREPPKLDTLLEQISPSADQYYIHDLAILSAFRGNGRAAECIQKLLAVAKSFPTTCLVSVYGTAPFWGRFGFKSNLIDATLTEKLRDYGDDAKYLERKNRLL</sequence>
<feature type="domain" description="N-acetyltransferase" evidence="1">
    <location>
        <begin position="16"/>
        <end position="177"/>
    </location>
</feature>
<dbReference type="EMBL" id="CAJVRL010000081">
    <property type="protein sequence ID" value="CAG8957666.1"/>
    <property type="molecule type" value="Genomic_DNA"/>
</dbReference>
<evidence type="ECO:0000313" key="2">
    <source>
        <dbReference type="EMBL" id="CAG8957666.1"/>
    </source>
</evidence>
<dbReference type="SUPFAM" id="SSF55729">
    <property type="entry name" value="Acyl-CoA N-acyltransferases (Nat)"/>
    <property type="match status" value="1"/>
</dbReference>
<gene>
    <name evidence="2" type="ORF">HYFRA_00000001</name>
</gene>
<dbReference type="Pfam" id="PF00583">
    <property type="entry name" value="Acetyltransf_1"/>
    <property type="match status" value="1"/>
</dbReference>
<dbReference type="Gene3D" id="3.40.630.30">
    <property type="match status" value="1"/>
</dbReference>
<dbReference type="InterPro" id="IPR000182">
    <property type="entry name" value="GNAT_dom"/>
</dbReference>
<dbReference type="GO" id="GO:0016747">
    <property type="term" value="F:acyltransferase activity, transferring groups other than amino-acyl groups"/>
    <property type="evidence" value="ECO:0007669"/>
    <property type="project" value="InterPro"/>
</dbReference>
<dbReference type="InterPro" id="IPR016181">
    <property type="entry name" value="Acyl_CoA_acyltransferase"/>
</dbReference>
<keyword evidence="3" id="KW-1185">Reference proteome</keyword>
<comment type="caution">
    <text evidence="2">The sequence shown here is derived from an EMBL/GenBank/DDBJ whole genome shotgun (WGS) entry which is preliminary data.</text>
</comment>
<evidence type="ECO:0000313" key="3">
    <source>
        <dbReference type="Proteomes" id="UP000696280"/>
    </source>
</evidence>
<dbReference type="PROSITE" id="PS51186">
    <property type="entry name" value="GNAT"/>
    <property type="match status" value="1"/>
</dbReference>
<evidence type="ECO:0000259" key="1">
    <source>
        <dbReference type="PROSITE" id="PS51186"/>
    </source>
</evidence>
<reference evidence="2" key="1">
    <citation type="submission" date="2021-07" db="EMBL/GenBank/DDBJ databases">
        <authorList>
            <person name="Durling M."/>
        </authorList>
    </citation>
    <scope>NUCLEOTIDE SEQUENCE</scope>
</reference>
<organism evidence="2 3">
    <name type="scientific">Hymenoscyphus fraxineus</name>
    <dbReference type="NCBI Taxonomy" id="746836"/>
    <lineage>
        <taxon>Eukaryota</taxon>
        <taxon>Fungi</taxon>
        <taxon>Dikarya</taxon>
        <taxon>Ascomycota</taxon>
        <taxon>Pezizomycotina</taxon>
        <taxon>Leotiomycetes</taxon>
        <taxon>Helotiales</taxon>
        <taxon>Helotiaceae</taxon>
        <taxon>Hymenoscyphus</taxon>
    </lineage>
</organism>
<protein>
    <recommendedName>
        <fullName evidence="1">N-acetyltransferase domain-containing protein</fullName>
    </recommendedName>
</protein>
<proteinExistence type="predicted"/>
<name>A0A9N9PS66_9HELO</name>
<dbReference type="Proteomes" id="UP000696280">
    <property type="component" value="Unassembled WGS sequence"/>
</dbReference>
<dbReference type="CDD" id="cd04301">
    <property type="entry name" value="NAT_SF"/>
    <property type="match status" value="1"/>
</dbReference>
<accession>A0A9N9PS66</accession>
<dbReference type="AlphaFoldDB" id="A0A9N9PS66"/>